<dbReference type="InterPro" id="IPR016024">
    <property type="entry name" value="ARM-type_fold"/>
</dbReference>
<dbReference type="OrthoDB" id="5797089at2"/>
<dbReference type="KEGG" id="ssal:SPISAL_06395"/>
<sequence>MLPWHRRKPDIHAKDPALRRAAISADLAGQNALRRLLAADPDAGVREAAARRLSDLVLLRQALESDADERVREAARARYRQLLAGGDDLDLDYRLAALAACCNGQIIAHVARSAREPVLREAAIPRLTDRQLLGEVAAHDENASVRASAEQRLRALNRRGQADEGTSGVDSS</sequence>
<dbReference type="RefSeq" id="WP_016353680.1">
    <property type="nucleotide sequence ID" value="NC_021291.1"/>
</dbReference>
<evidence type="ECO:0008006" key="3">
    <source>
        <dbReference type="Google" id="ProtNLM"/>
    </source>
</evidence>
<dbReference type="HOGENOM" id="CLU_1634339_0_0_6"/>
<gene>
    <name evidence="1" type="ORF">SPISAL_06395</name>
</gene>
<accession>R4VPE2</accession>
<evidence type="ECO:0000313" key="1">
    <source>
        <dbReference type="EMBL" id="AGM41373.1"/>
    </source>
</evidence>
<dbReference type="Gene3D" id="1.25.10.10">
    <property type="entry name" value="Leucine-rich Repeat Variant"/>
    <property type="match status" value="1"/>
</dbReference>
<organism evidence="1 2">
    <name type="scientific">Spiribacter salinus M19-40</name>
    <dbReference type="NCBI Taxonomy" id="1260251"/>
    <lineage>
        <taxon>Bacteria</taxon>
        <taxon>Pseudomonadati</taxon>
        <taxon>Pseudomonadota</taxon>
        <taxon>Gammaproteobacteria</taxon>
        <taxon>Chromatiales</taxon>
        <taxon>Ectothiorhodospiraceae</taxon>
        <taxon>Spiribacter</taxon>
    </lineage>
</organism>
<name>R4VPE2_9GAMM</name>
<dbReference type="EMBL" id="CP005963">
    <property type="protein sequence ID" value="AGM41373.1"/>
    <property type="molecule type" value="Genomic_DNA"/>
</dbReference>
<dbReference type="InterPro" id="IPR011989">
    <property type="entry name" value="ARM-like"/>
</dbReference>
<evidence type="ECO:0000313" key="2">
    <source>
        <dbReference type="Proteomes" id="UP000017881"/>
    </source>
</evidence>
<keyword evidence="2" id="KW-1185">Reference proteome</keyword>
<proteinExistence type="predicted"/>
<dbReference type="SUPFAM" id="SSF48371">
    <property type="entry name" value="ARM repeat"/>
    <property type="match status" value="1"/>
</dbReference>
<dbReference type="AlphaFoldDB" id="R4VPE2"/>
<protein>
    <recommendedName>
        <fullName evidence="3">HEAT repeat domain-containing protein</fullName>
    </recommendedName>
</protein>
<reference evidence="1 2" key="1">
    <citation type="journal article" date="2013" name="Genome Announc.">
        <title>Draft Genome of Spiribacter salinus M19-40, an Abundant Gammaproteobacterium in Aquatic Hypersaline Environments.</title>
        <authorList>
            <person name="Leon M.J."/>
            <person name="Ghai R."/>
            <person name="Fernandez A.B."/>
            <person name="Sanchez-Porro C."/>
            <person name="Rodriguez-Valera F."/>
            <person name="Ventosa A."/>
        </authorList>
    </citation>
    <scope>NUCLEOTIDE SEQUENCE [LARGE SCALE GENOMIC DNA]</scope>
    <source>
        <strain evidence="1">M19-40</strain>
    </source>
</reference>
<dbReference type="Proteomes" id="UP000017881">
    <property type="component" value="Chromosome"/>
</dbReference>